<dbReference type="Pfam" id="PF13920">
    <property type="entry name" value="zf-C3HC4_3"/>
    <property type="match status" value="1"/>
</dbReference>
<feature type="coiled-coil region" evidence="15">
    <location>
        <begin position="36"/>
        <end position="63"/>
    </location>
</feature>
<proteinExistence type="inferred from homology"/>
<keyword evidence="11 14" id="KW-0175">Coiled coil</keyword>
<evidence type="ECO:0000313" key="19">
    <source>
        <dbReference type="Proteomes" id="UP000179807"/>
    </source>
</evidence>
<evidence type="ECO:0000256" key="6">
    <source>
        <dbReference type="ARBA" id="ARBA00022723"/>
    </source>
</evidence>
<evidence type="ECO:0000256" key="15">
    <source>
        <dbReference type="SAM" id="Coils"/>
    </source>
</evidence>
<feature type="coiled-coil region" evidence="15">
    <location>
        <begin position="328"/>
        <end position="362"/>
    </location>
</feature>
<protein>
    <recommendedName>
        <fullName evidence="14">E3 ubiquitin protein ligase</fullName>
        <ecNumber evidence="14">2.3.2.27</ecNumber>
    </recommendedName>
</protein>
<comment type="similarity">
    <text evidence="4 14">Belongs to the BRE1 family.</text>
</comment>
<gene>
    <name evidence="18" type="ORF">TRFO_05581</name>
</gene>
<accession>A0A1J4K677</accession>
<keyword evidence="7 13" id="KW-0863">Zinc-finger</keyword>
<dbReference type="AlphaFoldDB" id="A0A1J4K677"/>
<evidence type="ECO:0000256" key="3">
    <source>
        <dbReference type="ARBA" id="ARBA00004906"/>
    </source>
</evidence>
<name>A0A1J4K677_9EUKA</name>
<dbReference type="PROSITE" id="PS50089">
    <property type="entry name" value="ZF_RING_2"/>
    <property type="match status" value="1"/>
</dbReference>
<dbReference type="InterPro" id="IPR013083">
    <property type="entry name" value="Znf_RING/FYVE/PHD"/>
</dbReference>
<dbReference type="GeneID" id="94827279"/>
<dbReference type="SMART" id="SM00184">
    <property type="entry name" value="RING"/>
    <property type="match status" value="1"/>
</dbReference>
<comment type="pathway">
    <text evidence="3 14">Protein modification; protein ubiquitination.</text>
</comment>
<evidence type="ECO:0000256" key="4">
    <source>
        <dbReference type="ARBA" id="ARBA00005555"/>
    </source>
</evidence>
<comment type="subcellular location">
    <subcellularLocation>
        <location evidence="2 14">Nucleus</location>
    </subcellularLocation>
</comment>
<dbReference type="GO" id="GO:0005634">
    <property type="term" value="C:nucleus"/>
    <property type="evidence" value="ECO:0007669"/>
    <property type="project" value="UniProtKB-SubCell"/>
</dbReference>
<dbReference type="GO" id="GO:0016567">
    <property type="term" value="P:protein ubiquitination"/>
    <property type="evidence" value="ECO:0007669"/>
    <property type="project" value="UniProtKB-UniRule"/>
</dbReference>
<dbReference type="Gene3D" id="3.30.40.10">
    <property type="entry name" value="Zinc/RING finger domain, C3HC4 (zinc finger)"/>
    <property type="match status" value="1"/>
</dbReference>
<dbReference type="InterPro" id="IPR013956">
    <property type="entry name" value="E3_ubiquit_lig_Bre1"/>
</dbReference>
<keyword evidence="12 14" id="KW-0539">Nucleus</keyword>
<comment type="caution">
    <text evidence="18">The sequence shown here is derived from an EMBL/GenBank/DDBJ whole genome shotgun (WGS) entry which is preliminary data.</text>
</comment>
<sequence length="667" mass="75595">MSHSTNTAPKPLPADELLQGGQSNSELPIDIKIPEEVNYRNLVRKLENKAKHLEIQIEQNRKRGTAITQECFNAMRATEVLAFDFLFTEYLMGTASISQVYTFVDSCIRPSFNIVSGDPRDIDAAADHIRTVQTQIQNSISSVIRFDQKKIETTKRASDFLQFLRERKQSLEIELKKNEEDLKNSKSLNGQPTQLGQLNQSQLGSQKAKETIISVDFNDSFTSQFGEVDPNFEKWILSELKPGAVSVDAKTAETRALFGTCIHRIQAIDDLREQIGQLKANSTATHNLQYIDCDPVTIYNSPFFKAIQDNCGFLGTALKAIHNHQQLIPGCNAAIENCENSLKELEKKCQNTLSQMKQNTIEMESSIEQSKAEIASMTEKLKPYADALQFDVTSLDTLQKETNEYDQSLEKYLQNLLETSTDENMKEKLDSQIKLLHELREIRQSISKLCQTSFASISNNIKTQNDLFKTILTYSKAVEYVQLYEREVQQLEEYEKALKQVIDIMHVDEVTNWCRQLTDISDSILEAVKNQEEIFQSFEPLTKIDESGNEEIAAKEAEVEALIAKNGKLVEEEARIHCETVDAEEELFRLMQEIQGLGGWTDKSLETKLSGCATCPICKERQRNQILLSCGHPLCNECIAASMKDKKTCPLCSKPFVESDVKPFNMQ</sequence>
<feature type="coiled-coil region" evidence="15">
    <location>
        <begin position="477"/>
        <end position="504"/>
    </location>
</feature>
<keyword evidence="6 14" id="KW-0479">Metal-binding</keyword>
<evidence type="ECO:0000256" key="10">
    <source>
        <dbReference type="ARBA" id="ARBA00022853"/>
    </source>
</evidence>
<dbReference type="Proteomes" id="UP000179807">
    <property type="component" value="Unassembled WGS sequence"/>
</dbReference>
<dbReference type="EC" id="2.3.2.27" evidence="14"/>
<evidence type="ECO:0000256" key="14">
    <source>
        <dbReference type="RuleBase" id="RU365038"/>
    </source>
</evidence>
<dbReference type="GO" id="GO:0033503">
    <property type="term" value="C:HULC complex"/>
    <property type="evidence" value="ECO:0007669"/>
    <property type="project" value="TreeGrafter"/>
</dbReference>
<evidence type="ECO:0000256" key="12">
    <source>
        <dbReference type="ARBA" id="ARBA00023242"/>
    </source>
</evidence>
<organism evidence="18 19">
    <name type="scientific">Tritrichomonas foetus</name>
    <dbReference type="NCBI Taxonomy" id="1144522"/>
    <lineage>
        <taxon>Eukaryota</taxon>
        <taxon>Metamonada</taxon>
        <taxon>Parabasalia</taxon>
        <taxon>Tritrichomonadida</taxon>
        <taxon>Tritrichomonadidae</taxon>
        <taxon>Tritrichomonas</taxon>
    </lineage>
</organism>
<dbReference type="InterPro" id="IPR017907">
    <property type="entry name" value="Znf_RING_CS"/>
</dbReference>
<dbReference type="SUPFAM" id="SSF57850">
    <property type="entry name" value="RING/U-box"/>
    <property type="match status" value="1"/>
</dbReference>
<dbReference type="PANTHER" id="PTHR23163">
    <property type="entry name" value="RING FINGER PROTEIN-RELATED"/>
    <property type="match status" value="1"/>
</dbReference>
<evidence type="ECO:0000256" key="5">
    <source>
        <dbReference type="ARBA" id="ARBA00022679"/>
    </source>
</evidence>
<evidence type="ECO:0000256" key="9">
    <source>
        <dbReference type="ARBA" id="ARBA00022833"/>
    </source>
</evidence>
<evidence type="ECO:0000256" key="1">
    <source>
        <dbReference type="ARBA" id="ARBA00000900"/>
    </source>
</evidence>
<dbReference type="OrthoDB" id="10266039at2759"/>
<feature type="domain" description="RING-type" evidence="17">
    <location>
        <begin position="615"/>
        <end position="653"/>
    </location>
</feature>
<dbReference type="GO" id="GO:0006325">
    <property type="term" value="P:chromatin organization"/>
    <property type="evidence" value="ECO:0007669"/>
    <property type="project" value="UniProtKB-KW"/>
</dbReference>
<feature type="region of interest" description="Disordered" evidence="16">
    <location>
        <begin position="182"/>
        <end position="202"/>
    </location>
</feature>
<comment type="catalytic activity">
    <reaction evidence="1 14">
        <text>S-ubiquitinyl-[E2 ubiquitin-conjugating enzyme]-L-cysteine + [acceptor protein]-L-lysine = [E2 ubiquitin-conjugating enzyme]-L-cysteine + N(6)-ubiquitinyl-[acceptor protein]-L-lysine.</text>
        <dbReference type="EC" id="2.3.2.27"/>
    </reaction>
</comment>
<reference evidence="18" key="1">
    <citation type="submission" date="2016-10" db="EMBL/GenBank/DDBJ databases">
        <authorList>
            <person name="Benchimol M."/>
            <person name="Almeida L.G."/>
            <person name="Vasconcelos A.T."/>
            <person name="Perreira-Neves A."/>
            <person name="Rosa I.A."/>
            <person name="Tasca T."/>
            <person name="Bogo M.R."/>
            <person name="de Souza W."/>
        </authorList>
    </citation>
    <scope>NUCLEOTIDE SEQUENCE [LARGE SCALE GENOMIC DNA]</scope>
    <source>
        <strain evidence="18">K</strain>
    </source>
</reference>
<keyword evidence="5 14" id="KW-0808">Transferase</keyword>
<dbReference type="VEuPathDB" id="TrichDB:TRFO_05581"/>
<keyword evidence="19" id="KW-1185">Reference proteome</keyword>
<dbReference type="EMBL" id="MLAK01000727">
    <property type="protein sequence ID" value="OHT06384.1"/>
    <property type="molecule type" value="Genomic_DNA"/>
</dbReference>
<evidence type="ECO:0000256" key="13">
    <source>
        <dbReference type="PROSITE-ProRule" id="PRU00175"/>
    </source>
</evidence>
<dbReference type="GO" id="GO:0061630">
    <property type="term" value="F:ubiquitin protein ligase activity"/>
    <property type="evidence" value="ECO:0007669"/>
    <property type="project" value="UniProtKB-EC"/>
</dbReference>
<dbReference type="PANTHER" id="PTHR23163:SF0">
    <property type="entry name" value="E3 UBIQUITIN-PROTEIN LIGASE BRE1"/>
    <property type="match status" value="1"/>
</dbReference>
<dbReference type="UniPathway" id="UPA00143"/>
<keyword evidence="10 14" id="KW-0156">Chromatin regulator</keyword>
<evidence type="ECO:0000256" key="16">
    <source>
        <dbReference type="SAM" id="MobiDB-lite"/>
    </source>
</evidence>
<evidence type="ECO:0000256" key="8">
    <source>
        <dbReference type="ARBA" id="ARBA00022786"/>
    </source>
</evidence>
<feature type="region of interest" description="Disordered" evidence="16">
    <location>
        <begin position="1"/>
        <end position="21"/>
    </location>
</feature>
<dbReference type="InterPro" id="IPR001841">
    <property type="entry name" value="Znf_RING"/>
</dbReference>
<dbReference type="GO" id="GO:0008270">
    <property type="term" value="F:zinc ion binding"/>
    <property type="evidence" value="ECO:0007669"/>
    <property type="project" value="UniProtKB-KW"/>
</dbReference>
<evidence type="ECO:0000259" key="17">
    <source>
        <dbReference type="PROSITE" id="PS50089"/>
    </source>
</evidence>
<evidence type="ECO:0000256" key="7">
    <source>
        <dbReference type="ARBA" id="ARBA00022771"/>
    </source>
</evidence>
<evidence type="ECO:0000313" key="18">
    <source>
        <dbReference type="EMBL" id="OHT06384.1"/>
    </source>
</evidence>
<dbReference type="RefSeq" id="XP_068359520.1">
    <property type="nucleotide sequence ID" value="XM_068492575.1"/>
</dbReference>
<keyword evidence="9 14" id="KW-0862">Zinc</keyword>
<evidence type="ECO:0000256" key="2">
    <source>
        <dbReference type="ARBA" id="ARBA00004123"/>
    </source>
</evidence>
<dbReference type="PROSITE" id="PS00518">
    <property type="entry name" value="ZF_RING_1"/>
    <property type="match status" value="1"/>
</dbReference>
<evidence type="ECO:0000256" key="11">
    <source>
        <dbReference type="ARBA" id="ARBA00023054"/>
    </source>
</evidence>
<keyword evidence="8 14" id="KW-0833">Ubl conjugation pathway</keyword>